<dbReference type="Pfam" id="PF13432">
    <property type="entry name" value="TPR_16"/>
    <property type="match status" value="1"/>
</dbReference>
<protein>
    <recommendedName>
        <fullName evidence="2">Tetratricopeptide repeat protein 36</fullName>
    </recommendedName>
</protein>
<dbReference type="KEGG" id="emc:129342605"/>
<dbReference type="RefSeq" id="XP_054854428.1">
    <property type="nucleotide sequence ID" value="XM_054998453.1"/>
</dbReference>
<sequence length="208" mass="22466">MGTAGDRAVLHSIFHPQSPLREAIAEEQEQEQEQEDAGAFEPELLEQALALEIQGITAAESGDLDKALERFGQAVRLLPERASAYNNRAQALRLKGDVAGAMEDLAVALELSKGAGRVARQALVQRGLLQRLQGHDEAARKDFAEAARLGSAFARQQLVLMNPYAALCNQMLSEVMKKLQGPGAPSQEPSQEQLLPGSWTHPAGRQAP</sequence>
<evidence type="ECO:0000256" key="3">
    <source>
        <dbReference type="ARBA" id="ARBA00022737"/>
    </source>
</evidence>
<organism evidence="7 8">
    <name type="scientific">Eublepharis macularius</name>
    <name type="common">Leopard gecko</name>
    <name type="synonym">Cyrtodactylus macularius</name>
    <dbReference type="NCBI Taxonomy" id="481883"/>
    <lineage>
        <taxon>Eukaryota</taxon>
        <taxon>Metazoa</taxon>
        <taxon>Chordata</taxon>
        <taxon>Craniata</taxon>
        <taxon>Vertebrata</taxon>
        <taxon>Euteleostomi</taxon>
        <taxon>Lepidosauria</taxon>
        <taxon>Squamata</taxon>
        <taxon>Bifurcata</taxon>
        <taxon>Gekkota</taxon>
        <taxon>Eublepharidae</taxon>
        <taxon>Eublepharinae</taxon>
        <taxon>Eublepharis</taxon>
    </lineage>
</organism>
<evidence type="ECO:0000256" key="6">
    <source>
        <dbReference type="SAM" id="MobiDB-lite"/>
    </source>
</evidence>
<accession>A0AA97KCI1</accession>
<dbReference type="InterPro" id="IPR011990">
    <property type="entry name" value="TPR-like_helical_dom_sf"/>
</dbReference>
<evidence type="ECO:0000256" key="1">
    <source>
        <dbReference type="ARBA" id="ARBA00006995"/>
    </source>
</evidence>
<reference evidence="8" key="1">
    <citation type="submission" date="2025-08" db="UniProtKB">
        <authorList>
            <consortium name="RefSeq"/>
        </authorList>
    </citation>
    <scope>IDENTIFICATION</scope>
    <source>
        <tissue evidence="8">Blood</tissue>
    </source>
</reference>
<feature type="region of interest" description="Disordered" evidence="6">
    <location>
        <begin position="179"/>
        <end position="208"/>
    </location>
</feature>
<dbReference type="Gene3D" id="1.25.40.10">
    <property type="entry name" value="Tetratricopeptide repeat domain"/>
    <property type="match status" value="1"/>
</dbReference>
<dbReference type="InterPro" id="IPR019734">
    <property type="entry name" value="TPR_rpt"/>
</dbReference>
<name>A0AA97KCI1_EUBMA</name>
<dbReference type="CTD" id="143941"/>
<dbReference type="InterPro" id="IPR038906">
    <property type="entry name" value="TTC36"/>
</dbReference>
<proteinExistence type="inferred from homology"/>
<dbReference type="Proteomes" id="UP001190640">
    <property type="component" value="Chromosome 14"/>
</dbReference>
<dbReference type="GeneID" id="129342605"/>
<dbReference type="PANTHER" id="PTHR21405">
    <property type="entry name" value="CDNA SEQUENCE BC021608"/>
    <property type="match status" value="1"/>
</dbReference>
<keyword evidence="7" id="KW-1185">Reference proteome</keyword>
<evidence type="ECO:0000256" key="4">
    <source>
        <dbReference type="ARBA" id="ARBA00022803"/>
    </source>
</evidence>
<gene>
    <name evidence="8" type="primary">TTC36</name>
</gene>
<evidence type="ECO:0000313" key="8">
    <source>
        <dbReference type="RefSeq" id="XP_054854428.1"/>
    </source>
</evidence>
<dbReference type="PROSITE" id="PS50005">
    <property type="entry name" value="TPR"/>
    <property type="match status" value="1"/>
</dbReference>
<keyword evidence="4 5" id="KW-0802">TPR repeat</keyword>
<evidence type="ECO:0000256" key="2">
    <source>
        <dbReference type="ARBA" id="ARBA00019994"/>
    </source>
</evidence>
<dbReference type="FunFam" id="1.25.40.10:FF:000213">
    <property type="entry name" value="Tetratricopeptide repeat domain 36"/>
    <property type="match status" value="1"/>
</dbReference>
<feature type="repeat" description="TPR" evidence="5">
    <location>
        <begin position="48"/>
        <end position="81"/>
    </location>
</feature>
<dbReference type="SUPFAM" id="SSF48452">
    <property type="entry name" value="TPR-like"/>
    <property type="match status" value="1"/>
</dbReference>
<evidence type="ECO:0000313" key="7">
    <source>
        <dbReference type="Proteomes" id="UP001190640"/>
    </source>
</evidence>
<dbReference type="SMART" id="SM00028">
    <property type="entry name" value="TPR"/>
    <property type="match status" value="3"/>
</dbReference>
<dbReference type="PANTHER" id="PTHR21405:SF0">
    <property type="entry name" value="TETRATRICOPEPTIDE REPEAT PROTEIN 36"/>
    <property type="match status" value="1"/>
</dbReference>
<dbReference type="GO" id="GO:0006570">
    <property type="term" value="P:tyrosine metabolic process"/>
    <property type="evidence" value="ECO:0007669"/>
    <property type="project" value="TreeGrafter"/>
</dbReference>
<comment type="similarity">
    <text evidence="1">Belongs to the TTC36 family.</text>
</comment>
<keyword evidence="3" id="KW-0677">Repeat</keyword>
<dbReference type="AlphaFoldDB" id="A0AA97KCI1"/>
<evidence type="ECO:0000256" key="5">
    <source>
        <dbReference type="PROSITE-ProRule" id="PRU00339"/>
    </source>
</evidence>